<accession>A0A8T0HKD5</accession>
<dbReference type="PANTHER" id="PTHR31672:SF2">
    <property type="entry name" value="F-BOX DOMAIN-CONTAINING PROTEIN"/>
    <property type="match status" value="1"/>
</dbReference>
<evidence type="ECO:0000313" key="2">
    <source>
        <dbReference type="EMBL" id="KAG0571257.1"/>
    </source>
</evidence>
<dbReference type="PANTHER" id="PTHR31672">
    <property type="entry name" value="BNACNNG10540D PROTEIN"/>
    <property type="match status" value="1"/>
</dbReference>
<evidence type="ECO:0000313" key="3">
    <source>
        <dbReference type="Proteomes" id="UP000822688"/>
    </source>
</evidence>
<sequence>MSSSDPASASAGASSEEPTAQPRIPRRRSPRLARRATLDTGMGFRVSAGDWTGGKLWRSFPEDLLEMVFARLPVRTIVELIRDSHAWSIMSKSATFRRTCVERHPCSLPCLMRWDAASAEGGSVRATVYDHESKEWAGFDLVGLPPSAAGQARHDYGDSMYGHDSGLVCFVPPGDLSVAHVLVCNPLTGDWRSLPLVRHEHRPTVMVQLLADDDTKTYRVMLVSGHHRARRDCVCEAHAPELTARRYDSATGAWSLMDTGWVYGSCGTLQGCRTSQVPRAFDCERKVMYHEKYNVPFTHPYGWSFARDGLVVLCTSTCGIWEFGWHGSYTVKRVMPMCPIPIRGDPPHGVHIFSSTHFIVVINNVMDDEGNLDVIVQMWDRSTDQWVVTSSMPAAENLAPSVSLQRTFSCELRWDAIP</sequence>
<gene>
    <name evidence="2" type="ORF">KC19_6G223200</name>
</gene>
<name>A0A8T0HKD5_CERPU</name>
<feature type="compositionally biased region" description="Low complexity" evidence="1">
    <location>
        <begin position="1"/>
        <end position="23"/>
    </location>
</feature>
<organism evidence="2 3">
    <name type="scientific">Ceratodon purpureus</name>
    <name type="common">Fire moss</name>
    <name type="synonym">Dicranum purpureum</name>
    <dbReference type="NCBI Taxonomy" id="3225"/>
    <lineage>
        <taxon>Eukaryota</taxon>
        <taxon>Viridiplantae</taxon>
        <taxon>Streptophyta</taxon>
        <taxon>Embryophyta</taxon>
        <taxon>Bryophyta</taxon>
        <taxon>Bryophytina</taxon>
        <taxon>Bryopsida</taxon>
        <taxon>Dicranidae</taxon>
        <taxon>Pseudoditrichales</taxon>
        <taxon>Ditrichaceae</taxon>
        <taxon>Ceratodon</taxon>
    </lineage>
</organism>
<keyword evidence="3" id="KW-1185">Reference proteome</keyword>
<dbReference type="InterPro" id="IPR050796">
    <property type="entry name" value="SCF_F-box_component"/>
</dbReference>
<evidence type="ECO:0000256" key="1">
    <source>
        <dbReference type="SAM" id="MobiDB-lite"/>
    </source>
</evidence>
<dbReference type="SUPFAM" id="SSF81383">
    <property type="entry name" value="F-box domain"/>
    <property type="match status" value="1"/>
</dbReference>
<evidence type="ECO:0008006" key="4">
    <source>
        <dbReference type="Google" id="ProtNLM"/>
    </source>
</evidence>
<proteinExistence type="predicted"/>
<protein>
    <recommendedName>
        <fullName evidence="4">F-box domain-containing protein</fullName>
    </recommendedName>
</protein>
<dbReference type="Proteomes" id="UP000822688">
    <property type="component" value="Chromosome 6"/>
</dbReference>
<dbReference type="InterPro" id="IPR036047">
    <property type="entry name" value="F-box-like_dom_sf"/>
</dbReference>
<dbReference type="EMBL" id="CM026427">
    <property type="protein sequence ID" value="KAG0571257.1"/>
    <property type="molecule type" value="Genomic_DNA"/>
</dbReference>
<comment type="caution">
    <text evidence="2">The sequence shown here is derived from an EMBL/GenBank/DDBJ whole genome shotgun (WGS) entry which is preliminary data.</text>
</comment>
<dbReference type="AlphaFoldDB" id="A0A8T0HKD5"/>
<reference evidence="2 3" key="1">
    <citation type="submission" date="2020-06" db="EMBL/GenBank/DDBJ databases">
        <title>WGS assembly of Ceratodon purpureus strain R40.</title>
        <authorList>
            <person name="Carey S.B."/>
            <person name="Jenkins J."/>
            <person name="Shu S."/>
            <person name="Lovell J.T."/>
            <person name="Sreedasyam A."/>
            <person name="Maumus F."/>
            <person name="Tiley G.P."/>
            <person name="Fernandez-Pozo N."/>
            <person name="Barry K."/>
            <person name="Chen C."/>
            <person name="Wang M."/>
            <person name="Lipzen A."/>
            <person name="Daum C."/>
            <person name="Saski C.A."/>
            <person name="Payton A.C."/>
            <person name="Mcbreen J.C."/>
            <person name="Conrad R.E."/>
            <person name="Kollar L.M."/>
            <person name="Olsson S."/>
            <person name="Huttunen S."/>
            <person name="Landis J.B."/>
            <person name="Wickett N.J."/>
            <person name="Johnson M.G."/>
            <person name="Rensing S.A."/>
            <person name="Grimwood J."/>
            <person name="Schmutz J."/>
            <person name="Mcdaniel S.F."/>
        </authorList>
    </citation>
    <scope>NUCLEOTIDE SEQUENCE [LARGE SCALE GENOMIC DNA]</scope>
    <source>
        <strain evidence="2 3">R40</strain>
    </source>
</reference>
<feature type="region of interest" description="Disordered" evidence="1">
    <location>
        <begin position="1"/>
        <end position="32"/>
    </location>
</feature>